<accession>A0AAV5SUM3</accession>
<reference evidence="7" key="1">
    <citation type="submission" date="2023-10" db="EMBL/GenBank/DDBJ databases">
        <title>Genome assembly of Pristionchus species.</title>
        <authorList>
            <person name="Yoshida K."/>
            <person name="Sommer R.J."/>
        </authorList>
    </citation>
    <scope>NUCLEOTIDE SEQUENCE</scope>
    <source>
        <strain evidence="7">RS0144</strain>
    </source>
</reference>
<feature type="transmembrane region" description="Helical" evidence="6">
    <location>
        <begin position="94"/>
        <end position="114"/>
    </location>
</feature>
<dbReference type="Pfam" id="PF10317">
    <property type="entry name" value="7TM_GPCR_Srd"/>
    <property type="match status" value="1"/>
</dbReference>
<name>A0AAV5SUM3_9BILA</name>
<gene>
    <name evidence="7" type="ORF">PENTCL1PPCAC_8307</name>
</gene>
<dbReference type="InterPro" id="IPR019421">
    <property type="entry name" value="7TM_GPCR_serpentine_rcpt_Srd"/>
</dbReference>
<dbReference type="EMBL" id="BTSX01000002">
    <property type="protein sequence ID" value="GMS86132.1"/>
    <property type="molecule type" value="Genomic_DNA"/>
</dbReference>
<proteinExistence type="inferred from homology"/>
<evidence type="ECO:0008006" key="9">
    <source>
        <dbReference type="Google" id="ProtNLM"/>
    </source>
</evidence>
<feature type="transmembrane region" description="Helical" evidence="6">
    <location>
        <begin position="134"/>
        <end position="154"/>
    </location>
</feature>
<keyword evidence="3 6" id="KW-0812">Transmembrane</keyword>
<feature type="transmembrane region" description="Helical" evidence="6">
    <location>
        <begin position="38"/>
        <end position="60"/>
    </location>
</feature>
<evidence type="ECO:0000256" key="4">
    <source>
        <dbReference type="ARBA" id="ARBA00022989"/>
    </source>
</evidence>
<dbReference type="GO" id="GO:0016020">
    <property type="term" value="C:membrane"/>
    <property type="evidence" value="ECO:0007669"/>
    <property type="project" value="UniProtKB-SubCell"/>
</dbReference>
<organism evidence="7 8">
    <name type="scientific">Pristionchus entomophagus</name>
    <dbReference type="NCBI Taxonomy" id="358040"/>
    <lineage>
        <taxon>Eukaryota</taxon>
        <taxon>Metazoa</taxon>
        <taxon>Ecdysozoa</taxon>
        <taxon>Nematoda</taxon>
        <taxon>Chromadorea</taxon>
        <taxon>Rhabditida</taxon>
        <taxon>Rhabditina</taxon>
        <taxon>Diplogasteromorpha</taxon>
        <taxon>Diplogasteroidea</taxon>
        <taxon>Neodiplogasteridae</taxon>
        <taxon>Pristionchus</taxon>
    </lineage>
</organism>
<dbReference type="AlphaFoldDB" id="A0AAV5SUM3"/>
<feature type="non-terminal residue" evidence="7">
    <location>
        <position position="1"/>
    </location>
</feature>
<dbReference type="InterPro" id="IPR050920">
    <property type="entry name" value="Nematode_rcpt-like_delta"/>
</dbReference>
<evidence type="ECO:0000313" key="8">
    <source>
        <dbReference type="Proteomes" id="UP001432027"/>
    </source>
</evidence>
<feature type="non-terminal residue" evidence="7">
    <location>
        <position position="161"/>
    </location>
</feature>
<evidence type="ECO:0000313" key="7">
    <source>
        <dbReference type="EMBL" id="GMS86132.1"/>
    </source>
</evidence>
<sequence length="161" mass="17947">LQILFAGSQIPDDEAAALITKYTHYNTTHLIITGTLPITSIGIGYAHFLCIICILPAYFLTWKLRSQTVSTLNNLAPKMSAASLVLQKRFVQMLTLQALTPLLPVLSAVAYVVTQAMEIHNPVLEASDQMYAELPAIVNPIIVFCYLPTYSRVFREFDIRC</sequence>
<evidence type="ECO:0000256" key="5">
    <source>
        <dbReference type="ARBA" id="ARBA00023136"/>
    </source>
</evidence>
<evidence type="ECO:0000256" key="1">
    <source>
        <dbReference type="ARBA" id="ARBA00004141"/>
    </source>
</evidence>
<keyword evidence="5 6" id="KW-0472">Membrane</keyword>
<keyword evidence="8" id="KW-1185">Reference proteome</keyword>
<comment type="similarity">
    <text evidence="2">Belongs to the nematode receptor-like protein srd family.</text>
</comment>
<evidence type="ECO:0000256" key="6">
    <source>
        <dbReference type="SAM" id="Phobius"/>
    </source>
</evidence>
<keyword evidence="4 6" id="KW-1133">Transmembrane helix</keyword>
<dbReference type="Proteomes" id="UP001432027">
    <property type="component" value="Unassembled WGS sequence"/>
</dbReference>
<evidence type="ECO:0000256" key="2">
    <source>
        <dbReference type="ARBA" id="ARBA00009166"/>
    </source>
</evidence>
<evidence type="ECO:0000256" key="3">
    <source>
        <dbReference type="ARBA" id="ARBA00022692"/>
    </source>
</evidence>
<comment type="subcellular location">
    <subcellularLocation>
        <location evidence="1">Membrane</location>
        <topology evidence="1">Multi-pass membrane protein</topology>
    </subcellularLocation>
</comment>
<comment type="caution">
    <text evidence="7">The sequence shown here is derived from an EMBL/GenBank/DDBJ whole genome shotgun (WGS) entry which is preliminary data.</text>
</comment>
<protein>
    <recommendedName>
        <fullName evidence="9">G protein-coupled receptor</fullName>
    </recommendedName>
</protein>
<dbReference type="PANTHER" id="PTHR22945:SF40">
    <property type="entry name" value="SERPENTINE RECEPTOR, CLASS D (DELTA)-RELATED"/>
    <property type="match status" value="1"/>
</dbReference>
<dbReference type="PANTHER" id="PTHR22945">
    <property type="entry name" value="SERPENTINE RECEPTOR, CLASS D DELTA"/>
    <property type="match status" value="1"/>
</dbReference>